<dbReference type="GO" id="GO:0006355">
    <property type="term" value="P:regulation of DNA-templated transcription"/>
    <property type="evidence" value="ECO:0007669"/>
    <property type="project" value="UniProtKB-UniRule"/>
</dbReference>
<evidence type="ECO:0000313" key="3">
    <source>
        <dbReference type="EMBL" id="CAI0467110.1"/>
    </source>
</evidence>
<keyword evidence="1" id="KW-0863">Zinc-finger</keyword>
<gene>
    <name evidence="3" type="ORF">LITE_LOCUS37314</name>
</gene>
<dbReference type="PANTHER" id="PTHR31669">
    <property type="entry name" value="PROTEIN FAR1-RELATED SEQUENCE 10-RELATED"/>
    <property type="match status" value="1"/>
</dbReference>
<organism evidence="3 4">
    <name type="scientific">Linum tenue</name>
    <dbReference type="NCBI Taxonomy" id="586396"/>
    <lineage>
        <taxon>Eukaryota</taxon>
        <taxon>Viridiplantae</taxon>
        <taxon>Streptophyta</taxon>
        <taxon>Embryophyta</taxon>
        <taxon>Tracheophyta</taxon>
        <taxon>Spermatophyta</taxon>
        <taxon>Magnoliopsida</taxon>
        <taxon>eudicotyledons</taxon>
        <taxon>Gunneridae</taxon>
        <taxon>Pentapetalae</taxon>
        <taxon>rosids</taxon>
        <taxon>fabids</taxon>
        <taxon>Malpighiales</taxon>
        <taxon>Linaceae</taxon>
        <taxon>Linum</taxon>
    </lineage>
</organism>
<dbReference type="GO" id="GO:0005634">
    <property type="term" value="C:nucleus"/>
    <property type="evidence" value="ECO:0007669"/>
    <property type="project" value="UniProtKB-SubCell"/>
</dbReference>
<accession>A0AAV0P838</accession>
<reference evidence="3" key="1">
    <citation type="submission" date="2022-08" db="EMBL/GenBank/DDBJ databases">
        <authorList>
            <person name="Gutierrez-Valencia J."/>
        </authorList>
    </citation>
    <scope>NUCLEOTIDE SEQUENCE</scope>
</reference>
<keyword evidence="1" id="KW-0479">Metal-binding</keyword>
<dbReference type="Pfam" id="PF10551">
    <property type="entry name" value="MULE"/>
    <property type="match status" value="1"/>
</dbReference>
<dbReference type="InterPro" id="IPR018289">
    <property type="entry name" value="MULE_transposase_dom"/>
</dbReference>
<comment type="caution">
    <text evidence="3">The sequence shown here is derived from an EMBL/GenBank/DDBJ whole genome shotgun (WGS) entry which is preliminary data.</text>
</comment>
<dbReference type="InterPro" id="IPR031052">
    <property type="entry name" value="FHY3/FAR1"/>
</dbReference>
<evidence type="ECO:0000256" key="1">
    <source>
        <dbReference type="RuleBase" id="RU367018"/>
    </source>
</evidence>
<dbReference type="PANTHER" id="PTHR31669:SF291">
    <property type="entry name" value="PROTEIN FAR1-RELATED SEQUENCE"/>
    <property type="match status" value="1"/>
</dbReference>
<dbReference type="Proteomes" id="UP001154282">
    <property type="component" value="Unassembled WGS sequence"/>
</dbReference>
<dbReference type="AlphaFoldDB" id="A0AAV0P838"/>
<dbReference type="GO" id="GO:0008270">
    <property type="term" value="F:zinc ion binding"/>
    <property type="evidence" value="ECO:0007669"/>
    <property type="project" value="UniProtKB-UniRule"/>
</dbReference>
<evidence type="ECO:0000313" key="4">
    <source>
        <dbReference type="Proteomes" id="UP001154282"/>
    </source>
</evidence>
<sequence length="93" mass="10841">MELEKGDNHGMNCFFSCVLLLDENLLSFSWALKGFRGFMNEKAPQTILTYQNVWLKEAIAIEMPEIRHAFCIWDIVAKSSDWLYVLLGQCYDE</sequence>
<keyword evidence="1" id="KW-0539">Nucleus</keyword>
<keyword evidence="4" id="KW-1185">Reference proteome</keyword>
<feature type="domain" description="MULE transposase" evidence="2">
    <location>
        <begin position="6"/>
        <end position="77"/>
    </location>
</feature>
<proteinExistence type="inferred from homology"/>
<name>A0AAV0P838_9ROSI</name>
<evidence type="ECO:0000259" key="2">
    <source>
        <dbReference type="Pfam" id="PF10551"/>
    </source>
</evidence>
<protein>
    <recommendedName>
        <fullName evidence="1">Protein FAR1-RELATED SEQUENCE</fullName>
    </recommendedName>
</protein>
<comment type="similarity">
    <text evidence="1">Belongs to the FHY3/FAR1 family.</text>
</comment>
<dbReference type="EMBL" id="CAMGYJ010000008">
    <property type="protein sequence ID" value="CAI0467110.1"/>
    <property type="molecule type" value="Genomic_DNA"/>
</dbReference>
<keyword evidence="1" id="KW-0862">Zinc</keyword>
<comment type="function">
    <text evidence="1">Putative transcription activator involved in regulating light control of development.</text>
</comment>
<comment type="subcellular location">
    <subcellularLocation>
        <location evidence="1">Nucleus</location>
    </subcellularLocation>
</comment>